<dbReference type="InterPro" id="IPR022085">
    <property type="entry name" value="OpdG"/>
</dbReference>
<dbReference type="Proteomes" id="UP000809789">
    <property type="component" value="Unassembled WGS sequence"/>
</dbReference>
<keyword evidence="2" id="KW-1185">Reference proteome</keyword>
<evidence type="ECO:0000313" key="1">
    <source>
        <dbReference type="EMBL" id="KAG8622991.1"/>
    </source>
</evidence>
<name>A0A8K0KSC1_9PEZI</name>
<dbReference type="EMBL" id="JAESVG020000010">
    <property type="protein sequence ID" value="KAG8622991.1"/>
    <property type="molecule type" value="Genomic_DNA"/>
</dbReference>
<sequence>MLVQIGVPKRDAFLQHFIEDLSDRRVEPLGAVQDDVDPIEFVNFEAFLARLLAVDISTDFMGFAEEPMIWAFKDDHSGQDQRLRDAYVLAAAQWILTSASALLALCQEGKRYLTVAKWMEWQEGFRKVADDEQHSQECRKIAGQVADMMALEEKVVKG</sequence>
<reference evidence="1" key="1">
    <citation type="submission" date="2021-07" db="EMBL/GenBank/DDBJ databases">
        <title>Elsinoe batatas strain:CRI-CJ2 Genome sequencing and assembly.</title>
        <authorList>
            <person name="Huang L."/>
        </authorList>
    </citation>
    <scope>NUCLEOTIDE SEQUENCE</scope>
    <source>
        <strain evidence="1">CRI-CJ2</strain>
    </source>
</reference>
<dbReference type="AlphaFoldDB" id="A0A8K0KSC1"/>
<comment type="caution">
    <text evidence="1">The sequence shown here is derived from an EMBL/GenBank/DDBJ whole genome shotgun (WGS) entry which is preliminary data.</text>
</comment>
<protein>
    <submittedName>
        <fullName evidence="1">Uncharacterized protein</fullName>
    </submittedName>
</protein>
<accession>A0A8K0KSC1</accession>
<evidence type="ECO:0000313" key="2">
    <source>
        <dbReference type="Proteomes" id="UP000809789"/>
    </source>
</evidence>
<proteinExistence type="predicted"/>
<organism evidence="1 2">
    <name type="scientific">Elsinoe batatas</name>
    <dbReference type="NCBI Taxonomy" id="2601811"/>
    <lineage>
        <taxon>Eukaryota</taxon>
        <taxon>Fungi</taxon>
        <taxon>Dikarya</taxon>
        <taxon>Ascomycota</taxon>
        <taxon>Pezizomycotina</taxon>
        <taxon>Dothideomycetes</taxon>
        <taxon>Dothideomycetidae</taxon>
        <taxon>Myriangiales</taxon>
        <taxon>Elsinoaceae</taxon>
        <taxon>Elsinoe</taxon>
    </lineage>
</organism>
<dbReference type="OrthoDB" id="3350591at2759"/>
<dbReference type="Pfam" id="PF12311">
    <property type="entry name" value="DUF3632"/>
    <property type="match status" value="1"/>
</dbReference>
<gene>
    <name evidence="1" type="ORF">KVT40_007967</name>
</gene>